<dbReference type="EMBL" id="JACHDD010000006">
    <property type="protein sequence ID" value="MBB5425446.1"/>
    <property type="molecule type" value="Genomic_DNA"/>
</dbReference>
<protein>
    <submittedName>
        <fullName evidence="2">Uncharacterized protein</fullName>
    </submittedName>
</protein>
<evidence type="ECO:0000313" key="3">
    <source>
        <dbReference type="Proteomes" id="UP000592780"/>
    </source>
</evidence>
<dbReference type="AlphaFoldDB" id="A0A7W8Q829"/>
<keyword evidence="1" id="KW-0472">Membrane</keyword>
<gene>
    <name evidence="2" type="ORF">HDG40_003619</name>
</gene>
<feature type="transmembrane region" description="Helical" evidence="1">
    <location>
        <begin position="63"/>
        <end position="85"/>
    </location>
</feature>
<comment type="caution">
    <text evidence="2">The sequence shown here is derived from an EMBL/GenBank/DDBJ whole genome shotgun (WGS) entry which is preliminary data.</text>
</comment>
<evidence type="ECO:0000256" key="1">
    <source>
        <dbReference type="SAM" id="Phobius"/>
    </source>
</evidence>
<dbReference type="Proteomes" id="UP000592780">
    <property type="component" value="Unassembled WGS sequence"/>
</dbReference>
<keyword evidence="1" id="KW-0812">Transmembrane</keyword>
<accession>A0A7W8Q829</accession>
<evidence type="ECO:0000313" key="2">
    <source>
        <dbReference type="EMBL" id="MBB5425446.1"/>
    </source>
</evidence>
<reference evidence="2 3" key="1">
    <citation type="submission" date="2020-08" db="EMBL/GenBank/DDBJ databases">
        <title>Genomic Encyclopedia of Type Strains, Phase IV (KMG-V): Genome sequencing to study the core and pangenomes of soil and plant-associated prokaryotes.</title>
        <authorList>
            <person name="Whitman W."/>
        </authorList>
    </citation>
    <scope>NUCLEOTIDE SEQUENCE [LARGE SCALE GENOMIC DNA]</scope>
    <source>
        <strain evidence="2 3">JPY158</strain>
    </source>
</reference>
<keyword evidence="1" id="KW-1133">Transmembrane helix</keyword>
<sequence length="151" mass="16888">MGEGTTANGAIAYRREVWIALRGGARRLRFSGRSFAATTGGSILPTARRMSRWSKFSLMSRELNYAALRGIYGLGIALLSAYFVARDDEFCFYSHPIFCPISCFPSFPFSSREGPKIDVKVFADKAESADLSYVLCGDFRTRLIILFVQKK</sequence>
<keyword evidence="3" id="KW-1185">Reference proteome</keyword>
<proteinExistence type="predicted"/>
<dbReference type="RefSeq" id="WP_429261707.1">
    <property type="nucleotide sequence ID" value="NZ_JBNDLN010000002.1"/>
</dbReference>
<organism evidence="2 3">
    <name type="scientific">Paraburkholderia atlantica</name>
    <dbReference type="NCBI Taxonomy" id="2654982"/>
    <lineage>
        <taxon>Bacteria</taxon>
        <taxon>Pseudomonadati</taxon>
        <taxon>Pseudomonadota</taxon>
        <taxon>Betaproteobacteria</taxon>
        <taxon>Burkholderiales</taxon>
        <taxon>Burkholderiaceae</taxon>
        <taxon>Paraburkholderia</taxon>
    </lineage>
</organism>
<name>A0A7W8Q829_PARAM</name>